<dbReference type="CDD" id="cd18137">
    <property type="entry name" value="HLD_clamp_pol_III_gamma_tau"/>
    <property type="match status" value="1"/>
</dbReference>
<dbReference type="NCBIfam" id="NF011531">
    <property type="entry name" value="PRK14971.1"/>
    <property type="match status" value="1"/>
</dbReference>
<dbReference type="InterPro" id="IPR003593">
    <property type="entry name" value="AAA+_ATPase"/>
</dbReference>
<evidence type="ECO:0000256" key="6">
    <source>
        <dbReference type="ARBA" id="ARBA00022741"/>
    </source>
</evidence>
<proteinExistence type="inferred from homology"/>
<keyword evidence="6 11" id="KW-0547">Nucleotide-binding</keyword>
<comment type="similarity">
    <text evidence="1 11">Belongs to the DnaX/STICHEL family.</text>
</comment>
<keyword evidence="5" id="KW-0479">Metal-binding</keyword>
<keyword evidence="3 11" id="KW-0548">Nucleotidyltransferase</keyword>
<evidence type="ECO:0000256" key="5">
    <source>
        <dbReference type="ARBA" id="ARBA00022723"/>
    </source>
</evidence>
<evidence type="ECO:0000256" key="2">
    <source>
        <dbReference type="ARBA" id="ARBA00022679"/>
    </source>
</evidence>
<dbReference type="PANTHER" id="PTHR11669">
    <property type="entry name" value="REPLICATION FACTOR C / DNA POLYMERASE III GAMMA-TAU SUBUNIT"/>
    <property type="match status" value="1"/>
</dbReference>
<dbReference type="NCBIfam" id="TIGR02397">
    <property type="entry name" value="dnaX_nterm"/>
    <property type="match status" value="1"/>
</dbReference>
<evidence type="ECO:0000256" key="7">
    <source>
        <dbReference type="ARBA" id="ARBA00022833"/>
    </source>
</evidence>
<dbReference type="Gene3D" id="1.20.272.10">
    <property type="match status" value="1"/>
</dbReference>
<evidence type="ECO:0000256" key="8">
    <source>
        <dbReference type="ARBA" id="ARBA00022840"/>
    </source>
</evidence>
<dbReference type="PANTHER" id="PTHR11669:SF0">
    <property type="entry name" value="PROTEIN STICHEL-LIKE 2"/>
    <property type="match status" value="1"/>
</dbReference>
<dbReference type="Pfam" id="PF12169">
    <property type="entry name" value="DNA_pol3_gamma3"/>
    <property type="match status" value="1"/>
</dbReference>
<keyword evidence="4 11" id="KW-0235">DNA replication</keyword>
<organism evidence="13 14">
    <name type="scientific">Arcicella lustrica</name>
    <dbReference type="NCBI Taxonomy" id="2984196"/>
    <lineage>
        <taxon>Bacteria</taxon>
        <taxon>Pseudomonadati</taxon>
        <taxon>Bacteroidota</taxon>
        <taxon>Cytophagia</taxon>
        <taxon>Cytophagales</taxon>
        <taxon>Flectobacillaceae</taxon>
        <taxon>Arcicella</taxon>
    </lineage>
</organism>
<dbReference type="SMART" id="SM00382">
    <property type="entry name" value="AAA"/>
    <property type="match status" value="1"/>
</dbReference>
<keyword evidence="7" id="KW-0862">Zinc</keyword>
<dbReference type="InterPro" id="IPR045085">
    <property type="entry name" value="HLD_clamp_pol_III_gamma_tau"/>
</dbReference>
<sequence length="572" mass="64335">MENFVVSARKYRPQLFDSVVGQSHITTTLKNAIRTNHLAQAFLFCGPRGVGKTTCARILAKTINCQNLSEEAEACGECESCRSFQNNASFNIHELDAASNNSVDDIRSLIDQVRYPPQSGKYKIYIIDEVHMLSTSAFNAFLKTLEEPPSYAIFILATTEKHKILPTILSRCQIFDFNRIQIQDMTQHLSRIATQEGIEADNDALELIAQKADGGLRDALSMFDLNVTFSKDNILRYSEVLDNLHILDYDYYFRMTDALVNVNISESLLLFDEILKKGFDGHQFIVGLLEHFRNLLVCKDPVTVRLLQVSESVQAKYLTQSANAPYSFLASALSIGSACDLNYKAAKNQKLHVEICLLKLANISKVLNLANLPATEGDGLGKDLGTKENDTKVHETTNVSSDNTSVNIPQIPISNPQIGKLRSTSTLGKPTTQSTELQSNIVTQKATVQQNKAFTLEELQVVWNEQIKHLEEKQRFSEYVILNRPFTLKGTTIHLEVDNDIQVDLLTTTLRTEILNHLRQVLQNSTIHLEVVVAEVENKTLIYTQADKFRFLAEKNPALNELRNVLGLDYDY</sequence>
<dbReference type="InterPro" id="IPR001270">
    <property type="entry name" value="ClpA/B"/>
</dbReference>
<evidence type="ECO:0000256" key="4">
    <source>
        <dbReference type="ARBA" id="ARBA00022705"/>
    </source>
</evidence>
<dbReference type="InterPro" id="IPR012763">
    <property type="entry name" value="DNA_pol_III_sug/sutau_N"/>
</dbReference>
<evidence type="ECO:0000256" key="11">
    <source>
        <dbReference type="RuleBase" id="RU364063"/>
    </source>
</evidence>
<dbReference type="Pfam" id="PF13177">
    <property type="entry name" value="DNA_pol3_delta2"/>
    <property type="match status" value="1"/>
</dbReference>
<dbReference type="InterPro" id="IPR022754">
    <property type="entry name" value="DNA_pol_III_gamma-3"/>
</dbReference>
<protein>
    <recommendedName>
        <fullName evidence="11">DNA polymerase III subunit gamma/tau</fullName>
        <ecNumber evidence="11">2.7.7.7</ecNumber>
    </recommendedName>
</protein>
<dbReference type="InterPro" id="IPR008921">
    <property type="entry name" value="DNA_pol3_clamp-load_cplx_C"/>
</dbReference>
<keyword evidence="9 11" id="KW-0239">DNA-directed DNA polymerase</keyword>
<evidence type="ECO:0000259" key="12">
    <source>
        <dbReference type="SMART" id="SM00382"/>
    </source>
</evidence>
<dbReference type="SUPFAM" id="SSF48019">
    <property type="entry name" value="post-AAA+ oligomerization domain-like"/>
    <property type="match status" value="1"/>
</dbReference>
<dbReference type="Gene3D" id="1.10.8.60">
    <property type="match status" value="1"/>
</dbReference>
<dbReference type="GO" id="GO:0003887">
    <property type="term" value="F:DNA-directed DNA polymerase activity"/>
    <property type="evidence" value="ECO:0007669"/>
    <property type="project" value="UniProtKB-EC"/>
</dbReference>
<keyword evidence="2 11" id="KW-0808">Transferase</keyword>
<dbReference type="Gene3D" id="3.40.50.300">
    <property type="entry name" value="P-loop containing nucleotide triphosphate hydrolases"/>
    <property type="match status" value="1"/>
</dbReference>
<dbReference type="InterPro" id="IPR027417">
    <property type="entry name" value="P-loop_NTPase"/>
</dbReference>
<keyword evidence="8 11" id="KW-0067">ATP-binding</keyword>
<evidence type="ECO:0000256" key="1">
    <source>
        <dbReference type="ARBA" id="ARBA00006360"/>
    </source>
</evidence>
<reference evidence="13 14" key="1">
    <citation type="submission" date="2023-12" db="EMBL/GenBank/DDBJ databases">
        <title>Novel species of the genus Arcicella isolated from rivers.</title>
        <authorList>
            <person name="Lu H."/>
        </authorList>
    </citation>
    <scope>NUCLEOTIDE SEQUENCE [LARGE SCALE GENOMIC DNA]</scope>
    <source>
        <strain evidence="13 14">DC25W</strain>
    </source>
</reference>
<dbReference type="PRINTS" id="PR00300">
    <property type="entry name" value="CLPPROTEASEA"/>
</dbReference>
<dbReference type="SUPFAM" id="SSF52540">
    <property type="entry name" value="P-loop containing nucleoside triphosphate hydrolases"/>
    <property type="match status" value="1"/>
</dbReference>
<gene>
    <name evidence="11" type="primary">dnaX</name>
    <name evidence="13" type="ORF">VB798_00115</name>
</gene>
<dbReference type="RefSeq" id="WP_323254683.1">
    <property type="nucleotide sequence ID" value="NZ_JAYGIM010000001.1"/>
</dbReference>
<dbReference type="NCBIfam" id="NF004046">
    <property type="entry name" value="PRK05563.1"/>
    <property type="match status" value="1"/>
</dbReference>
<evidence type="ECO:0000313" key="13">
    <source>
        <dbReference type="EMBL" id="MEA5424954.1"/>
    </source>
</evidence>
<dbReference type="Proteomes" id="UP001302222">
    <property type="component" value="Unassembled WGS sequence"/>
</dbReference>
<dbReference type="CDD" id="cd00009">
    <property type="entry name" value="AAA"/>
    <property type="match status" value="1"/>
</dbReference>
<keyword evidence="14" id="KW-1185">Reference proteome</keyword>
<accession>A0ABU5SCD2</accession>
<evidence type="ECO:0000256" key="9">
    <source>
        <dbReference type="ARBA" id="ARBA00022932"/>
    </source>
</evidence>
<feature type="domain" description="AAA+ ATPase" evidence="12">
    <location>
        <begin position="38"/>
        <end position="181"/>
    </location>
</feature>
<comment type="catalytic activity">
    <reaction evidence="10 11">
        <text>DNA(n) + a 2'-deoxyribonucleoside 5'-triphosphate = DNA(n+1) + diphosphate</text>
        <dbReference type="Rhea" id="RHEA:22508"/>
        <dbReference type="Rhea" id="RHEA-COMP:17339"/>
        <dbReference type="Rhea" id="RHEA-COMP:17340"/>
        <dbReference type="ChEBI" id="CHEBI:33019"/>
        <dbReference type="ChEBI" id="CHEBI:61560"/>
        <dbReference type="ChEBI" id="CHEBI:173112"/>
        <dbReference type="EC" id="2.7.7.7"/>
    </reaction>
</comment>
<dbReference type="InterPro" id="IPR050238">
    <property type="entry name" value="DNA_Rep/Repair_Clamp_Loader"/>
</dbReference>
<comment type="function">
    <text evidence="11">DNA polymerase III is a complex, multichain enzyme responsible for most of the replicative synthesis in bacteria. This DNA polymerase also exhibits 3' to 5' exonuclease activity.</text>
</comment>
<dbReference type="EMBL" id="JAYGIM010000001">
    <property type="protein sequence ID" value="MEA5424954.1"/>
    <property type="molecule type" value="Genomic_DNA"/>
</dbReference>
<evidence type="ECO:0000313" key="14">
    <source>
        <dbReference type="Proteomes" id="UP001302222"/>
    </source>
</evidence>
<evidence type="ECO:0000256" key="3">
    <source>
        <dbReference type="ARBA" id="ARBA00022695"/>
    </source>
</evidence>
<dbReference type="Pfam" id="PF22608">
    <property type="entry name" value="DNAX_ATPase_lid"/>
    <property type="match status" value="1"/>
</dbReference>
<evidence type="ECO:0000256" key="10">
    <source>
        <dbReference type="ARBA" id="ARBA00049244"/>
    </source>
</evidence>
<comment type="caution">
    <text evidence="13">The sequence shown here is derived from an EMBL/GenBank/DDBJ whole genome shotgun (WGS) entry which is preliminary data.</text>
</comment>
<dbReference type="EC" id="2.7.7.7" evidence="11"/>
<name>A0ABU5SCD2_9BACT</name>
<comment type="subunit">
    <text evidence="11">DNA polymerase III contains a core (composed of alpha, epsilon and theta chains) that associates with a tau subunit. This core dimerizes to form the POLIII' complex. PolIII' associates with the gamma complex (composed of gamma, delta, delta', psi and chi chains) and with the beta chain to form the complete DNA polymerase III complex.</text>
</comment>